<protein>
    <submittedName>
        <fullName evidence="3">Glutathione S-transferase family protein</fullName>
    </submittedName>
</protein>
<dbReference type="CDD" id="cd00570">
    <property type="entry name" value="GST_N_family"/>
    <property type="match status" value="1"/>
</dbReference>
<dbReference type="InterPro" id="IPR036249">
    <property type="entry name" value="Thioredoxin-like_sf"/>
</dbReference>
<dbReference type="InterPro" id="IPR004045">
    <property type="entry name" value="Glutathione_S-Trfase_N"/>
</dbReference>
<dbReference type="PANTHER" id="PTHR42673">
    <property type="entry name" value="MALEYLACETOACETATE ISOMERASE"/>
    <property type="match status" value="1"/>
</dbReference>
<dbReference type="SUPFAM" id="SSF47616">
    <property type="entry name" value="GST C-terminal domain-like"/>
    <property type="match status" value="1"/>
</dbReference>
<evidence type="ECO:0000313" key="4">
    <source>
        <dbReference type="Proteomes" id="UP001596492"/>
    </source>
</evidence>
<feature type="domain" description="GST C-terminal" evidence="2">
    <location>
        <begin position="87"/>
        <end position="217"/>
    </location>
</feature>
<dbReference type="Gene3D" id="1.20.1050.10">
    <property type="match status" value="1"/>
</dbReference>
<dbReference type="EMBL" id="JBHTBR010000004">
    <property type="protein sequence ID" value="MFC7291671.1"/>
    <property type="molecule type" value="Genomic_DNA"/>
</dbReference>
<evidence type="ECO:0000259" key="2">
    <source>
        <dbReference type="PROSITE" id="PS50405"/>
    </source>
</evidence>
<name>A0ABW2ILE7_9PROT</name>
<dbReference type="InterPro" id="IPR010987">
    <property type="entry name" value="Glutathione-S-Trfase_C-like"/>
</dbReference>
<proteinExistence type="predicted"/>
<dbReference type="SFLD" id="SFLDS00019">
    <property type="entry name" value="Glutathione_Transferase_(cytos"/>
    <property type="match status" value="1"/>
</dbReference>
<feature type="domain" description="GST N-terminal" evidence="1">
    <location>
        <begin position="1"/>
        <end position="82"/>
    </location>
</feature>
<dbReference type="SUPFAM" id="SSF52833">
    <property type="entry name" value="Thioredoxin-like"/>
    <property type="match status" value="1"/>
</dbReference>
<comment type="caution">
    <text evidence="3">The sequence shown here is derived from an EMBL/GenBank/DDBJ whole genome shotgun (WGS) entry which is preliminary data.</text>
</comment>
<evidence type="ECO:0000259" key="1">
    <source>
        <dbReference type="PROSITE" id="PS50404"/>
    </source>
</evidence>
<dbReference type="InterPro" id="IPR004046">
    <property type="entry name" value="GST_C"/>
</dbReference>
<dbReference type="PROSITE" id="PS50404">
    <property type="entry name" value="GST_NTER"/>
    <property type="match status" value="1"/>
</dbReference>
<dbReference type="Gene3D" id="3.40.30.10">
    <property type="entry name" value="Glutaredoxin"/>
    <property type="match status" value="1"/>
</dbReference>
<dbReference type="PROSITE" id="PS50405">
    <property type="entry name" value="GST_CTER"/>
    <property type="match status" value="1"/>
</dbReference>
<dbReference type="SFLD" id="SFLDG00358">
    <property type="entry name" value="Main_(cytGST)"/>
    <property type="match status" value="1"/>
</dbReference>
<dbReference type="RefSeq" id="WP_382166908.1">
    <property type="nucleotide sequence ID" value="NZ_JBHTBR010000004.1"/>
</dbReference>
<dbReference type="Proteomes" id="UP001596492">
    <property type="component" value="Unassembled WGS sequence"/>
</dbReference>
<dbReference type="CDD" id="cd00299">
    <property type="entry name" value="GST_C_family"/>
    <property type="match status" value="1"/>
</dbReference>
<dbReference type="InterPro" id="IPR040079">
    <property type="entry name" value="Glutathione_S-Trfase"/>
</dbReference>
<organism evidence="3 4">
    <name type="scientific">Hirschia litorea</name>
    <dbReference type="NCBI Taxonomy" id="1199156"/>
    <lineage>
        <taxon>Bacteria</taxon>
        <taxon>Pseudomonadati</taxon>
        <taxon>Pseudomonadota</taxon>
        <taxon>Alphaproteobacteria</taxon>
        <taxon>Hyphomonadales</taxon>
        <taxon>Hyphomonadaceae</taxon>
        <taxon>Hirschia</taxon>
    </lineage>
</organism>
<dbReference type="PANTHER" id="PTHR42673:SF4">
    <property type="entry name" value="MALEYLACETOACETATE ISOMERASE"/>
    <property type="match status" value="1"/>
</dbReference>
<dbReference type="InterPro" id="IPR036282">
    <property type="entry name" value="Glutathione-S-Trfase_C_sf"/>
</dbReference>
<accession>A0ABW2ILE7</accession>
<gene>
    <name evidence="3" type="ORF">ACFQS8_08590</name>
</gene>
<dbReference type="Pfam" id="PF13417">
    <property type="entry name" value="GST_N_3"/>
    <property type="match status" value="1"/>
</dbReference>
<reference evidence="4" key="1">
    <citation type="journal article" date="2019" name="Int. J. Syst. Evol. Microbiol.">
        <title>The Global Catalogue of Microorganisms (GCM) 10K type strain sequencing project: providing services to taxonomists for standard genome sequencing and annotation.</title>
        <authorList>
            <consortium name="The Broad Institute Genomics Platform"/>
            <consortium name="The Broad Institute Genome Sequencing Center for Infectious Disease"/>
            <person name="Wu L."/>
            <person name="Ma J."/>
        </authorList>
    </citation>
    <scope>NUCLEOTIDE SEQUENCE [LARGE SCALE GENOMIC DNA]</scope>
    <source>
        <strain evidence="4">CCUG 51308</strain>
    </source>
</reference>
<keyword evidence="4" id="KW-1185">Reference proteome</keyword>
<dbReference type="Pfam" id="PF00043">
    <property type="entry name" value="GST_C"/>
    <property type="match status" value="1"/>
</dbReference>
<sequence length="225" mass="25638">MRTLHHWMLDPLSRCVRIALAEKKLEFTLEESSPFEEKSTAQDLNPIGGAPVLVDTSSAGRVVISEPRAILEYLEEIYTGYPLLPKNPVDRAEVRWVMGWLERGFEADVNTTLLRERIMMRYLRAGRPNTDALREGSKALEGYLKHLEALSGVRPYLAGEDFTLADVCAAAHLSCLDYFGDVVWNRFPNTSDWYLRMKSRSSFRDILKDSLQGVLPAPHYSELDF</sequence>
<evidence type="ECO:0000313" key="3">
    <source>
        <dbReference type="EMBL" id="MFC7291671.1"/>
    </source>
</evidence>